<keyword evidence="5" id="KW-1185">Reference proteome</keyword>
<dbReference type="EMBL" id="CAJVPV010051122">
    <property type="protein sequence ID" value="CAG8778861.1"/>
    <property type="molecule type" value="Genomic_DNA"/>
</dbReference>
<dbReference type="GO" id="GO:0008270">
    <property type="term" value="F:zinc ion binding"/>
    <property type="evidence" value="ECO:0007669"/>
    <property type="project" value="UniProtKB-KW"/>
</dbReference>
<dbReference type="SUPFAM" id="SSF57756">
    <property type="entry name" value="Retrovirus zinc finger-like domains"/>
    <property type="match status" value="1"/>
</dbReference>
<evidence type="ECO:0000259" key="3">
    <source>
        <dbReference type="PROSITE" id="PS50158"/>
    </source>
</evidence>
<feature type="non-terminal residue" evidence="4">
    <location>
        <position position="174"/>
    </location>
</feature>
<dbReference type="AlphaFoldDB" id="A0A9N9NZT7"/>
<accession>A0A9N9NZT7</accession>
<dbReference type="Gene3D" id="4.10.60.10">
    <property type="entry name" value="Zinc finger, CCHC-type"/>
    <property type="match status" value="1"/>
</dbReference>
<dbReference type="PROSITE" id="PS50158">
    <property type="entry name" value="ZF_CCHC"/>
    <property type="match status" value="1"/>
</dbReference>
<keyword evidence="1" id="KW-0479">Metal-binding</keyword>
<organism evidence="4 5">
    <name type="scientific">Acaulospora morrowiae</name>
    <dbReference type="NCBI Taxonomy" id="94023"/>
    <lineage>
        <taxon>Eukaryota</taxon>
        <taxon>Fungi</taxon>
        <taxon>Fungi incertae sedis</taxon>
        <taxon>Mucoromycota</taxon>
        <taxon>Glomeromycotina</taxon>
        <taxon>Glomeromycetes</taxon>
        <taxon>Diversisporales</taxon>
        <taxon>Acaulosporaceae</taxon>
        <taxon>Acaulospora</taxon>
    </lineage>
</organism>
<gene>
    <name evidence="4" type="ORF">AMORRO_LOCUS17146</name>
</gene>
<dbReference type="Proteomes" id="UP000789342">
    <property type="component" value="Unassembled WGS sequence"/>
</dbReference>
<dbReference type="OrthoDB" id="2447331at2759"/>
<dbReference type="Pfam" id="PF00098">
    <property type="entry name" value="zf-CCHC"/>
    <property type="match status" value="1"/>
</dbReference>
<feature type="non-terminal residue" evidence="4">
    <location>
        <position position="1"/>
    </location>
</feature>
<evidence type="ECO:0000313" key="5">
    <source>
        <dbReference type="Proteomes" id="UP000789342"/>
    </source>
</evidence>
<evidence type="ECO:0000256" key="1">
    <source>
        <dbReference type="PROSITE-ProRule" id="PRU00047"/>
    </source>
</evidence>
<protein>
    <submittedName>
        <fullName evidence="4">8307_t:CDS:1</fullName>
    </submittedName>
</protein>
<evidence type="ECO:0000256" key="2">
    <source>
        <dbReference type="SAM" id="MobiDB-lite"/>
    </source>
</evidence>
<keyword evidence="1" id="KW-0863">Zinc-finger</keyword>
<dbReference type="SMART" id="SM00343">
    <property type="entry name" value="ZnF_C2HC"/>
    <property type="match status" value="1"/>
</dbReference>
<reference evidence="4" key="1">
    <citation type="submission" date="2021-06" db="EMBL/GenBank/DDBJ databases">
        <authorList>
            <person name="Kallberg Y."/>
            <person name="Tangrot J."/>
            <person name="Rosling A."/>
        </authorList>
    </citation>
    <scope>NUCLEOTIDE SEQUENCE</scope>
    <source>
        <strain evidence="4">CL551</strain>
    </source>
</reference>
<proteinExistence type="predicted"/>
<evidence type="ECO:0000313" key="4">
    <source>
        <dbReference type="EMBL" id="CAG8778861.1"/>
    </source>
</evidence>
<dbReference type="InterPro" id="IPR036875">
    <property type="entry name" value="Znf_CCHC_sf"/>
</dbReference>
<feature type="domain" description="CCHC-type" evidence="3">
    <location>
        <begin position="31"/>
        <end position="47"/>
    </location>
</feature>
<keyword evidence="1" id="KW-0862">Zinc</keyword>
<feature type="region of interest" description="Disordered" evidence="2">
    <location>
        <begin position="1"/>
        <end position="30"/>
    </location>
</feature>
<dbReference type="GO" id="GO:0003676">
    <property type="term" value="F:nucleic acid binding"/>
    <property type="evidence" value="ECO:0007669"/>
    <property type="project" value="InterPro"/>
</dbReference>
<sequence length="174" mass="20372">DTRNHLELAATRPTAESGDRQPATRPRKNDKCFQCGEYGHIARYCDKRPVDNQEHLRRPRSVKHYELEGDDDYEIEEYDEQRARRKPDRVPSTEVEIHEDELMDLDLEEIPKLRKKRGPSVVDSLTSYNIADDVLTLKSNITLGQLLQYPNQCRNLAKILRRPVQQPQETNYVT</sequence>
<comment type="caution">
    <text evidence="4">The sequence shown here is derived from an EMBL/GenBank/DDBJ whole genome shotgun (WGS) entry which is preliminary data.</text>
</comment>
<dbReference type="InterPro" id="IPR001878">
    <property type="entry name" value="Znf_CCHC"/>
</dbReference>
<name>A0A9N9NZT7_9GLOM</name>